<keyword evidence="1" id="KW-0677">Repeat</keyword>
<feature type="compositionally biased region" description="Low complexity" evidence="3">
    <location>
        <begin position="285"/>
        <end position="295"/>
    </location>
</feature>
<dbReference type="PANTHER" id="PTHR22895:SF0">
    <property type="entry name" value="ARMADILLO REPEAT-CONTAINING PROTEIN 6"/>
    <property type="match status" value="1"/>
</dbReference>
<dbReference type="OrthoDB" id="45223at2759"/>
<evidence type="ECO:0000256" key="2">
    <source>
        <dbReference type="SAM" id="Coils"/>
    </source>
</evidence>
<reference evidence="4" key="1">
    <citation type="journal article" date="2021" name="Sci. Rep.">
        <title>Diploid genomic architecture of Nitzschia inconspicua, an elite biomass production diatom.</title>
        <authorList>
            <person name="Oliver A."/>
            <person name="Podell S."/>
            <person name="Pinowska A."/>
            <person name="Traller J.C."/>
            <person name="Smith S.R."/>
            <person name="McClure R."/>
            <person name="Beliaev A."/>
            <person name="Bohutskyi P."/>
            <person name="Hill E.A."/>
            <person name="Rabines A."/>
            <person name="Zheng H."/>
            <person name="Allen L.Z."/>
            <person name="Kuo A."/>
            <person name="Grigoriev I.V."/>
            <person name="Allen A.E."/>
            <person name="Hazlebeck D."/>
            <person name="Allen E.E."/>
        </authorList>
    </citation>
    <scope>NUCLEOTIDE SEQUENCE</scope>
    <source>
        <strain evidence="4">Hildebrandi</strain>
    </source>
</reference>
<feature type="compositionally biased region" description="Polar residues" evidence="3">
    <location>
        <begin position="127"/>
        <end position="139"/>
    </location>
</feature>
<feature type="region of interest" description="Disordered" evidence="3">
    <location>
        <begin position="1"/>
        <end position="197"/>
    </location>
</feature>
<sequence length="1136" mass="122972">MDGRNESIKKLVRRAPHPHLSQQTASRSSGSSSSCLSSDIEDKEITKHMVDAKVAISKGRKRSLPSPTGDSTNTKPAVQSATSPGNVVTSASPGTPSISTTSYDRDSSSGSGTGSNNLDNTDEQESSGHVSGSNSNATSEDAAATAAVAVAARLRYKNGDPSHQHLNPHHHRRHQHGNNMDDGSSLQVPEDDGSDRLAANSGKGVVQPALVVASRCDVANTSSASGGSGGEEQGQSHSSQHYFLLTPHNEPGYNTIRNTLNRFPATKKRAETTIKSTRQATGHNSASTTTDSASSMDEDRACKTKKGMKHGRNDSFPRKSLGNFKNKMKRKRSSSSSQDNSEQEGNGGGSSSGSGTEGTEGGYAGSASSNESGRPQGSCSSPSVSSSEESQMLSLHQSKRLKSKSNEGVSSSSEIADFGSSCSETADDELRPEDFDLHSPSPSLSSCNDNCSDNLEESYLSAKRAADQEHEGLLQSITRKRKAAQEDKTPMVASNPKSNPLDLPKSKRLTVKNINGRPPIITVGSDVMAHILTFMHPPDILDILTMPVSKSWQRNFTQSPELWRVLCLVEPFKANMDEEFSSEDGSNNDSSSDSDDSFCSIGIGRHQKSTLYKYRNLYSAFVRCMKYLSQIREDAISGRAPAYIDYGYRGNTTSSAVAACQKPSQSYYPIALHAGENKNLQNFLAEAKGIVMRSRENSELEETSNRSRDVPLLNSTARVLSVSKKRKHTSKKQEKRGLKFGPSIITGRLLGPTTAGEAGNMNLPWSCAIYSIVNWMTAYAKVEGIQTLCLKVLPCILEDEQQRQTAQTARLTNVVLKAMVMFPKSEQLHIAAFHTIVLLARPHGGQEGMLFHSSMLASGIFGVNRLHGKSGIAVMLDSMLRFQGSPVLLAMSCWALVNIALAPEQKAALVKLGGIQATINAMSNHPYSAEVQFRAMFALINLVIPSVTEIDDGGIENINEGVNGQGSMASANPVAAPEDAAAIAVHRDVDDISANDERETINELVGEITSLVVRAMKNFCSSEAILNRACLVLHNLSLTEDYHSILLWTPQCYQMLEWCVTNYRTDQVLQQSATGTLHRLRLTLSLNEDIRARFRDSLRTQQHIALEQAHKEAKRLNEQQRALLANAREAAAATNL</sequence>
<feature type="compositionally biased region" description="Polar residues" evidence="3">
    <location>
        <begin position="65"/>
        <end position="96"/>
    </location>
</feature>
<dbReference type="Proteomes" id="UP000693970">
    <property type="component" value="Unassembled WGS sequence"/>
</dbReference>
<protein>
    <recommendedName>
        <fullName evidence="6">F-box domain-containing protein</fullName>
    </recommendedName>
</protein>
<feature type="compositionally biased region" description="Basic and acidic residues" evidence="3">
    <location>
        <begin position="428"/>
        <end position="437"/>
    </location>
</feature>
<organism evidence="4 5">
    <name type="scientific">Nitzschia inconspicua</name>
    <dbReference type="NCBI Taxonomy" id="303405"/>
    <lineage>
        <taxon>Eukaryota</taxon>
        <taxon>Sar</taxon>
        <taxon>Stramenopiles</taxon>
        <taxon>Ochrophyta</taxon>
        <taxon>Bacillariophyta</taxon>
        <taxon>Bacillariophyceae</taxon>
        <taxon>Bacillariophycidae</taxon>
        <taxon>Bacillariales</taxon>
        <taxon>Bacillariaceae</taxon>
        <taxon>Nitzschia</taxon>
    </lineage>
</organism>
<feature type="compositionally biased region" description="Low complexity" evidence="3">
    <location>
        <begin position="142"/>
        <end position="152"/>
    </location>
</feature>
<evidence type="ECO:0008006" key="6">
    <source>
        <dbReference type="Google" id="ProtNLM"/>
    </source>
</evidence>
<dbReference type="AlphaFoldDB" id="A0A9K3LG55"/>
<keyword evidence="5" id="KW-1185">Reference proteome</keyword>
<evidence type="ECO:0000256" key="1">
    <source>
        <dbReference type="ARBA" id="ARBA00022737"/>
    </source>
</evidence>
<dbReference type="PANTHER" id="PTHR22895">
    <property type="entry name" value="ARMADILLO REPEAT-CONTAINING PROTEIN 6"/>
    <property type="match status" value="1"/>
</dbReference>
<feature type="coiled-coil region" evidence="2">
    <location>
        <begin position="1099"/>
        <end position="1133"/>
    </location>
</feature>
<feature type="compositionally biased region" description="Basic residues" evidence="3">
    <location>
        <begin position="166"/>
        <end position="176"/>
    </location>
</feature>
<keyword evidence="2" id="KW-0175">Coiled coil</keyword>
<feature type="compositionally biased region" description="Low complexity" evidence="3">
    <location>
        <begin position="439"/>
        <end position="450"/>
    </location>
</feature>
<feature type="compositionally biased region" description="Low complexity" evidence="3">
    <location>
        <begin position="97"/>
        <end position="119"/>
    </location>
</feature>
<feature type="region of interest" description="Disordered" evidence="3">
    <location>
        <begin position="480"/>
        <end position="504"/>
    </location>
</feature>
<feature type="compositionally biased region" description="Gly residues" evidence="3">
    <location>
        <begin position="345"/>
        <end position="364"/>
    </location>
</feature>
<feature type="compositionally biased region" description="Low complexity" evidence="3">
    <location>
        <begin position="378"/>
        <end position="396"/>
    </location>
</feature>
<comment type="caution">
    <text evidence="4">The sequence shown here is derived from an EMBL/GenBank/DDBJ whole genome shotgun (WGS) entry which is preliminary data.</text>
</comment>
<feature type="region of interest" description="Disordered" evidence="3">
    <location>
        <begin position="274"/>
        <end position="450"/>
    </location>
</feature>
<gene>
    <name evidence="4" type="ORF">IV203_035420</name>
</gene>
<feature type="compositionally biased region" description="Low complexity" evidence="3">
    <location>
        <begin position="26"/>
        <end position="38"/>
    </location>
</feature>
<evidence type="ECO:0000313" key="4">
    <source>
        <dbReference type="EMBL" id="KAG7360321.1"/>
    </source>
</evidence>
<feature type="compositionally biased region" description="Polar residues" evidence="3">
    <location>
        <begin position="177"/>
        <end position="187"/>
    </location>
</feature>
<name>A0A9K3LG55_9STRA</name>
<accession>A0A9K3LG55</accession>
<dbReference type="EMBL" id="JAGRRH010000013">
    <property type="protein sequence ID" value="KAG7360321.1"/>
    <property type="molecule type" value="Genomic_DNA"/>
</dbReference>
<evidence type="ECO:0000313" key="5">
    <source>
        <dbReference type="Proteomes" id="UP000693970"/>
    </source>
</evidence>
<evidence type="ECO:0000256" key="3">
    <source>
        <dbReference type="SAM" id="MobiDB-lite"/>
    </source>
</evidence>
<reference evidence="4" key="2">
    <citation type="submission" date="2021-04" db="EMBL/GenBank/DDBJ databases">
        <authorList>
            <person name="Podell S."/>
        </authorList>
    </citation>
    <scope>NUCLEOTIDE SEQUENCE</scope>
    <source>
        <strain evidence="4">Hildebrandi</strain>
    </source>
</reference>
<proteinExistence type="predicted"/>
<feature type="compositionally biased region" description="Polar residues" evidence="3">
    <location>
        <begin position="274"/>
        <end position="284"/>
    </location>
</feature>